<accession>A0A0M3J571</accession>
<dbReference type="GO" id="GO:0009435">
    <property type="term" value="P:NAD+ biosynthetic process"/>
    <property type="evidence" value="ECO:0007669"/>
    <property type="project" value="InterPro"/>
</dbReference>
<organism evidence="2">
    <name type="scientific">Anisakis simplex</name>
    <name type="common">Herring worm</name>
    <dbReference type="NCBI Taxonomy" id="6269"/>
    <lineage>
        <taxon>Eukaryota</taxon>
        <taxon>Metazoa</taxon>
        <taxon>Ecdysozoa</taxon>
        <taxon>Nematoda</taxon>
        <taxon>Chromadorea</taxon>
        <taxon>Rhabditida</taxon>
        <taxon>Spirurina</taxon>
        <taxon>Ascaridomorpha</taxon>
        <taxon>Ascaridoidea</taxon>
        <taxon>Anisakidae</taxon>
        <taxon>Anisakis</taxon>
        <taxon>Anisakis simplex complex</taxon>
    </lineage>
</organism>
<name>A0A0M3J571_ANISI</name>
<dbReference type="SUPFAM" id="SSF56317">
    <property type="entry name" value="Carbon-nitrogen hydrolase"/>
    <property type="match status" value="1"/>
</dbReference>
<dbReference type="GO" id="GO:0003952">
    <property type="term" value="F:NAD+ synthase (glutamine-hydrolyzing) activity"/>
    <property type="evidence" value="ECO:0007669"/>
    <property type="project" value="InterPro"/>
</dbReference>
<dbReference type="WBParaSite" id="ASIM_0000270101-mRNA-1">
    <property type="protein sequence ID" value="ASIM_0000270101-mRNA-1"/>
    <property type="gene ID" value="ASIM_0000270101"/>
</dbReference>
<dbReference type="GO" id="GO:0004359">
    <property type="term" value="F:glutaminase activity"/>
    <property type="evidence" value="ECO:0007669"/>
    <property type="project" value="InterPro"/>
</dbReference>
<protein>
    <submittedName>
        <fullName evidence="2">Putative glutamine-dependent NAD(+) synthetase (inferred by orthology to a S. mansoni protein)</fullName>
    </submittedName>
</protein>
<dbReference type="PANTHER" id="PTHR23090:SF9">
    <property type="entry name" value="GLUTAMINE-DEPENDENT NAD(+) SYNTHETASE"/>
    <property type="match status" value="1"/>
</dbReference>
<dbReference type="Gene3D" id="3.60.110.10">
    <property type="entry name" value="Carbon-nitrogen hydrolase"/>
    <property type="match status" value="1"/>
</dbReference>
<dbReference type="InterPro" id="IPR036526">
    <property type="entry name" value="C-N_Hydrolase_sf"/>
</dbReference>
<dbReference type="InterPro" id="IPR003694">
    <property type="entry name" value="NAD_synthase"/>
</dbReference>
<evidence type="ECO:0000313" key="2">
    <source>
        <dbReference type="WBParaSite" id="ASIM_0000270101-mRNA-1"/>
    </source>
</evidence>
<dbReference type="PANTHER" id="PTHR23090">
    <property type="entry name" value="NH 3 /GLUTAMINE-DEPENDENT NAD + SYNTHETASE"/>
    <property type="match status" value="1"/>
</dbReference>
<dbReference type="GO" id="GO:0005737">
    <property type="term" value="C:cytoplasm"/>
    <property type="evidence" value="ECO:0007669"/>
    <property type="project" value="InterPro"/>
</dbReference>
<reference evidence="2" key="1">
    <citation type="submission" date="2017-02" db="UniProtKB">
        <authorList>
            <consortium name="WormBaseParasite"/>
        </authorList>
    </citation>
    <scope>IDENTIFICATION</scope>
</reference>
<proteinExistence type="predicted"/>
<dbReference type="AlphaFoldDB" id="A0A0M3J571"/>
<evidence type="ECO:0000256" key="1">
    <source>
        <dbReference type="ARBA" id="ARBA00022598"/>
    </source>
</evidence>
<sequence>LQLAHRDGARVRVGAELEIPGYGCQDHFHEMDTEYHSWEVLTEILESSKKVKN</sequence>
<keyword evidence="1" id="KW-0436">Ligase</keyword>